<protein>
    <submittedName>
        <fullName evidence="1">Uncharacterized protein</fullName>
    </submittedName>
</protein>
<reference evidence="1 2" key="1">
    <citation type="submission" date="2017-02" db="EMBL/GenBank/DDBJ databases">
        <title>The new phylogeny of genus Mycobacterium.</title>
        <authorList>
            <person name="Tortoli E."/>
            <person name="Trovato A."/>
            <person name="Cirillo D.M."/>
        </authorList>
    </citation>
    <scope>NUCLEOTIDE SEQUENCE [LARGE SCALE GENOMIC DNA]</scope>
    <source>
        <strain evidence="1 2">DSM 44471</strain>
    </source>
</reference>
<evidence type="ECO:0000313" key="1">
    <source>
        <dbReference type="EMBL" id="ORA69083.1"/>
    </source>
</evidence>
<accession>A0A1X0D9M2</accession>
<gene>
    <name evidence="1" type="ORF">BST25_21425</name>
</gene>
<dbReference type="EMBL" id="MVHR01000049">
    <property type="protein sequence ID" value="ORA69083.1"/>
    <property type="molecule type" value="Genomic_DNA"/>
</dbReference>
<keyword evidence="2" id="KW-1185">Reference proteome</keyword>
<dbReference type="AlphaFoldDB" id="A0A1X0D9M2"/>
<proteinExistence type="predicted"/>
<dbReference type="Proteomes" id="UP000192566">
    <property type="component" value="Unassembled WGS sequence"/>
</dbReference>
<evidence type="ECO:0000313" key="2">
    <source>
        <dbReference type="Proteomes" id="UP000192566"/>
    </source>
</evidence>
<sequence>MIKPIPLRTVIEGGFARDFVVAACWRDCWARCNPSKNGRVLFAVRRQAETPEFHTVYRQHRQMVERDHQESLES</sequence>
<name>A0A1X0D9M2_MYCHE</name>
<comment type="caution">
    <text evidence="1">The sequence shown here is derived from an EMBL/GenBank/DDBJ whole genome shotgun (WGS) entry which is preliminary data.</text>
</comment>
<organism evidence="1 2">
    <name type="scientific">Mycobacterium heidelbergense</name>
    <dbReference type="NCBI Taxonomy" id="53376"/>
    <lineage>
        <taxon>Bacteria</taxon>
        <taxon>Bacillati</taxon>
        <taxon>Actinomycetota</taxon>
        <taxon>Actinomycetes</taxon>
        <taxon>Mycobacteriales</taxon>
        <taxon>Mycobacteriaceae</taxon>
        <taxon>Mycobacterium</taxon>
        <taxon>Mycobacterium simiae complex</taxon>
    </lineage>
</organism>